<feature type="compositionally biased region" description="Polar residues" evidence="1">
    <location>
        <begin position="17"/>
        <end position="27"/>
    </location>
</feature>
<dbReference type="AlphaFoldDB" id="A0A1E4SF01"/>
<dbReference type="GeneID" id="30982444"/>
<proteinExistence type="predicted"/>
<protein>
    <submittedName>
        <fullName evidence="2">Uncharacterized protein</fullName>
    </submittedName>
</protein>
<evidence type="ECO:0000313" key="3">
    <source>
        <dbReference type="Proteomes" id="UP000094285"/>
    </source>
</evidence>
<evidence type="ECO:0000313" key="2">
    <source>
        <dbReference type="EMBL" id="ODV78109.1"/>
    </source>
</evidence>
<reference evidence="3" key="1">
    <citation type="submission" date="2016-05" db="EMBL/GenBank/DDBJ databases">
        <title>Comparative genomics of biotechnologically important yeasts.</title>
        <authorList>
            <consortium name="DOE Joint Genome Institute"/>
            <person name="Riley R."/>
            <person name="Haridas S."/>
            <person name="Wolfe K.H."/>
            <person name="Lopes M.R."/>
            <person name="Hittinger C.T."/>
            <person name="Goker M."/>
            <person name="Salamov A."/>
            <person name="Wisecaver J."/>
            <person name="Long T.M."/>
            <person name="Aerts A.L."/>
            <person name="Barry K."/>
            <person name="Choi C."/>
            <person name="Clum A."/>
            <person name="Coughlan A.Y."/>
            <person name="Deshpande S."/>
            <person name="Douglass A.P."/>
            <person name="Hanson S.J."/>
            <person name="Klenk H.-P."/>
            <person name="Labutti K."/>
            <person name="Lapidus A."/>
            <person name="Lindquist E."/>
            <person name="Lipzen A."/>
            <person name="Meier-Kolthoff J.P."/>
            <person name="Ohm R.A."/>
            <person name="Otillar R.P."/>
            <person name="Pangilinan J."/>
            <person name="Peng Y."/>
            <person name="Rokas A."/>
            <person name="Rosa C.A."/>
            <person name="Scheuner C."/>
            <person name="Sibirny A.A."/>
            <person name="Slot J.C."/>
            <person name="Stielow J.B."/>
            <person name="Sun H."/>
            <person name="Kurtzman C.P."/>
            <person name="Blackwell M."/>
            <person name="Grigoriev I.V."/>
            <person name="Jeffries T.W."/>
        </authorList>
    </citation>
    <scope>NUCLEOTIDE SEQUENCE [LARGE SCALE GENOMIC DNA]</scope>
    <source>
        <strain evidence="3">NRRL Y-17324</strain>
    </source>
</reference>
<organism evidence="2 3">
    <name type="scientific">Suhomyces tanzawaensis NRRL Y-17324</name>
    <dbReference type="NCBI Taxonomy" id="984487"/>
    <lineage>
        <taxon>Eukaryota</taxon>
        <taxon>Fungi</taxon>
        <taxon>Dikarya</taxon>
        <taxon>Ascomycota</taxon>
        <taxon>Saccharomycotina</taxon>
        <taxon>Pichiomycetes</taxon>
        <taxon>Debaryomycetaceae</taxon>
        <taxon>Suhomyces</taxon>
    </lineage>
</organism>
<gene>
    <name evidence="2" type="ORF">CANTADRAFT_297433</name>
</gene>
<keyword evidence="3" id="KW-1185">Reference proteome</keyword>
<feature type="region of interest" description="Disordered" evidence="1">
    <location>
        <begin position="1"/>
        <end position="34"/>
    </location>
</feature>
<accession>A0A1E4SF01</accession>
<dbReference type="RefSeq" id="XP_020063231.1">
    <property type="nucleotide sequence ID" value="XM_020208307.1"/>
</dbReference>
<name>A0A1E4SF01_9ASCO</name>
<evidence type="ECO:0000256" key="1">
    <source>
        <dbReference type="SAM" id="MobiDB-lite"/>
    </source>
</evidence>
<dbReference type="Proteomes" id="UP000094285">
    <property type="component" value="Unassembled WGS sequence"/>
</dbReference>
<sequence>MPPRLSPMHANRHGPQGSRTALPTGLQSPPALDPLARISNQTATLLQASKAEPIASSLAPHNPFSYMFAYQSIPDKVWCQMHIRPPPAPDTQQAVSLAAPHVKCPYVARPACYTAQSPPQCWLFSLPSVALVVQI</sequence>
<dbReference type="EMBL" id="KV453914">
    <property type="protein sequence ID" value="ODV78109.1"/>
    <property type="molecule type" value="Genomic_DNA"/>
</dbReference>